<reference evidence="2" key="1">
    <citation type="submission" date="2016-02" db="EMBL/GenBank/DDBJ databases">
        <title>Draft genome sequence of Microdochium bolleyi, a fungal endophyte of beachgrass.</title>
        <authorList>
            <consortium name="DOE Joint Genome Institute"/>
            <person name="David A.S."/>
            <person name="May G."/>
            <person name="Haridas S."/>
            <person name="Lim J."/>
            <person name="Wang M."/>
            <person name="Labutti K."/>
            <person name="Lipzen A."/>
            <person name="Barry K."/>
            <person name="Grigoriev I.V."/>
        </authorList>
    </citation>
    <scope>NUCLEOTIDE SEQUENCE [LARGE SCALE GENOMIC DNA]</scope>
    <source>
        <strain evidence="2">J235TASD1</strain>
    </source>
</reference>
<evidence type="ECO:0000313" key="2">
    <source>
        <dbReference type="Proteomes" id="UP000070501"/>
    </source>
</evidence>
<evidence type="ECO:0000313" key="1">
    <source>
        <dbReference type="EMBL" id="KXJ90624.1"/>
    </source>
</evidence>
<name>A0A136J0P5_9PEZI</name>
<protein>
    <submittedName>
        <fullName evidence="1">Uncharacterized protein</fullName>
    </submittedName>
</protein>
<dbReference type="InParanoid" id="A0A136J0P5"/>
<proteinExistence type="predicted"/>
<dbReference type="Proteomes" id="UP000070501">
    <property type="component" value="Unassembled WGS sequence"/>
</dbReference>
<dbReference type="EMBL" id="KQ964252">
    <property type="protein sequence ID" value="KXJ90624.1"/>
    <property type="molecule type" value="Genomic_DNA"/>
</dbReference>
<keyword evidence="2" id="KW-1185">Reference proteome</keyword>
<sequence>MAVAVVVVVVQAAGGTVTAHSTVLGILHGQSRHGQPRGKITRDPQAGRVSVLQGTKEAHRGGSFFNGILSCDSISLKLQQSGSRRVRRKWASTRFVLWLGLVKQQNEPCICLGISALYRPNNELVRGIVFDSLHLAAPARKVSKTREDSCQRTVQACGLA</sequence>
<accession>A0A136J0P5</accession>
<organism evidence="1 2">
    <name type="scientific">Microdochium bolleyi</name>
    <dbReference type="NCBI Taxonomy" id="196109"/>
    <lineage>
        <taxon>Eukaryota</taxon>
        <taxon>Fungi</taxon>
        <taxon>Dikarya</taxon>
        <taxon>Ascomycota</taxon>
        <taxon>Pezizomycotina</taxon>
        <taxon>Sordariomycetes</taxon>
        <taxon>Xylariomycetidae</taxon>
        <taxon>Xylariales</taxon>
        <taxon>Microdochiaceae</taxon>
        <taxon>Microdochium</taxon>
    </lineage>
</organism>
<dbReference type="AlphaFoldDB" id="A0A136J0P5"/>
<gene>
    <name evidence="1" type="ORF">Micbo1qcDRAFT_226619</name>
</gene>